<organism evidence="1 2">
    <name type="scientific">Limnobacter parvus</name>
    <dbReference type="NCBI Taxonomy" id="2939690"/>
    <lineage>
        <taxon>Bacteria</taxon>
        <taxon>Pseudomonadati</taxon>
        <taxon>Pseudomonadota</taxon>
        <taxon>Betaproteobacteria</taxon>
        <taxon>Burkholderiales</taxon>
        <taxon>Burkholderiaceae</taxon>
        <taxon>Limnobacter</taxon>
    </lineage>
</organism>
<reference evidence="1" key="1">
    <citation type="submission" date="2022-07" db="EMBL/GenBank/DDBJ databases">
        <authorList>
            <person name="Xamxidin M."/>
        </authorList>
    </citation>
    <scope>NUCLEOTIDE SEQUENCE</scope>
    <source>
        <strain evidence="1">YS8-69</strain>
    </source>
</reference>
<protein>
    <recommendedName>
        <fullName evidence="3">DUF3318 domain-containing protein</fullName>
    </recommendedName>
</protein>
<evidence type="ECO:0008006" key="3">
    <source>
        <dbReference type="Google" id="ProtNLM"/>
    </source>
</evidence>
<comment type="caution">
    <text evidence="1">The sequence shown here is derived from an EMBL/GenBank/DDBJ whole genome shotgun (WGS) entry which is preliminary data.</text>
</comment>
<name>A0ABT1XG73_9BURK</name>
<dbReference type="RefSeq" id="WP_257511528.1">
    <property type="nucleotide sequence ID" value="NZ_JANKHG010000016.1"/>
</dbReference>
<accession>A0ABT1XG73</accession>
<gene>
    <name evidence="1" type="ORF">NSP04_06470</name>
</gene>
<dbReference type="EMBL" id="JANKHG010000016">
    <property type="protein sequence ID" value="MCR2746287.1"/>
    <property type="molecule type" value="Genomic_DNA"/>
</dbReference>
<keyword evidence="2" id="KW-1185">Reference proteome</keyword>
<sequence length="139" mass="15200">MSKKFNALEAKKELLMMKAELERMEMGANVQDLRAGFAWVNVFKQFSGWLGRRNMRALGPLASFGGPRVQEGLRKYPLLGMVASSVLLRFSAPIAKVALKAGLGAAVLALGTFWFQTRSPWAPRALPNDSVTSTNPSDS</sequence>
<proteinExistence type="predicted"/>
<evidence type="ECO:0000313" key="2">
    <source>
        <dbReference type="Proteomes" id="UP001165267"/>
    </source>
</evidence>
<dbReference type="Proteomes" id="UP001165267">
    <property type="component" value="Unassembled WGS sequence"/>
</dbReference>
<evidence type="ECO:0000313" key="1">
    <source>
        <dbReference type="EMBL" id="MCR2746287.1"/>
    </source>
</evidence>